<feature type="compositionally biased region" description="Basic and acidic residues" evidence="1">
    <location>
        <begin position="77"/>
        <end position="92"/>
    </location>
</feature>
<gene>
    <name evidence="2" type="ORF">MNOR_LOCUS8136</name>
</gene>
<accession>A0AAV2Q3J8</accession>
<evidence type="ECO:0000313" key="3">
    <source>
        <dbReference type="Proteomes" id="UP001497623"/>
    </source>
</evidence>
<feature type="compositionally biased region" description="Gly residues" evidence="1">
    <location>
        <begin position="45"/>
        <end position="54"/>
    </location>
</feature>
<dbReference type="AlphaFoldDB" id="A0AAV2Q3J8"/>
<proteinExistence type="predicted"/>
<reference evidence="2 3" key="1">
    <citation type="submission" date="2024-05" db="EMBL/GenBank/DDBJ databases">
        <authorList>
            <person name="Wallberg A."/>
        </authorList>
    </citation>
    <scope>NUCLEOTIDE SEQUENCE [LARGE SCALE GENOMIC DNA]</scope>
</reference>
<organism evidence="2 3">
    <name type="scientific">Meganyctiphanes norvegica</name>
    <name type="common">Northern krill</name>
    <name type="synonym">Thysanopoda norvegica</name>
    <dbReference type="NCBI Taxonomy" id="48144"/>
    <lineage>
        <taxon>Eukaryota</taxon>
        <taxon>Metazoa</taxon>
        <taxon>Ecdysozoa</taxon>
        <taxon>Arthropoda</taxon>
        <taxon>Crustacea</taxon>
        <taxon>Multicrustacea</taxon>
        <taxon>Malacostraca</taxon>
        <taxon>Eumalacostraca</taxon>
        <taxon>Eucarida</taxon>
        <taxon>Euphausiacea</taxon>
        <taxon>Euphausiidae</taxon>
        <taxon>Meganyctiphanes</taxon>
    </lineage>
</organism>
<feature type="non-terminal residue" evidence="2">
    <location>
        <position position="146"/>
    </location>
</feature>
<protein>
    <submittedName>
        <fullName evidence="2">Uncharacterized protein</fullName>
    </submittedName>
</protein>
<feature type="region of interest" description="Disordered" evidence="1">
    <location>
        <begin position="1"/>
        <end position="146"/>
    </location>
</feature>
<feature type="compositionally biased region" description="Acidic residues" evidence="1">
    <location>
        <begin position="23"/>
        <end position="33"/>
    </location>
</feature>
<evidence type="ECO:0000313" key="2">
    <source>
        <dbReference type="EMBL" id="CAL4069952.1"/>
    </source>
</evidence>
<evidence type="ECO:0000256" key="1">
    <source>
        <dbReference type="SAM" id="MobiDB-lite"/>
    </source>
</evidence>
<name>A0AAV2Q3J8_MEGNR</name>
<dbReference type="EMBL" id="CAXKWB010003717">
    <property type="protein sequence ID" value="CAL4069952.1"/>
    <property type="molecule type" value="Genomic_DNA"/>
</dbReference>
<keyword evidence="3" id="KW-1185">Reference proteome</keyword>
<dbReference type="Proteomes" id="UP001497623">
    <property type="component" value="Unassembled WGS sequence"/>
</dbReference>
<comment type="caution">
    <text evidence="2">The sequence shown here is derived from an EMBL/GenBank/DDBJ whole genome shotgun (WGS) entry which is preliminary data.</text>
</comment>
<sequence>MSEGRRSSVSDTDEFFDSVPDLVVDDDDIDEPDGVLNANTQGPRVCGGGGGGDEGSTNSNSSGVEVSSLAGISGAKGDQRKPWSRIMKRDSQLKWSQVAKEAVANSSSSSNHGDDNDNDSTDSGSSDRSRLAKKFSNSTMLDDIAQ</sequence>